<evidence type="ECO:0000256" key="10">
    <source>
        <dbReference type="RuleBase" id="RU003826"/>
    </source>
</evidence>
<dbReference type="SUPFAM" id="SSF51391">
    <property type="entry name" value="Thiamin phosphate synthase"/>
    <property type="match status" value="1"/>
</dbReference>
<comment type="pathway">
    <text evidence="1 9 11">Cofactor biosynthesis; thiamine diphosphate biosynthesis; thiamine phosphate from 4-amino-2-methyl-5-diphosphomethylpyrimidine and 4-methyl-5-(2-phosphoethyl)-thiazole: step 1/1.</text>
</comment>
<feature type="binding site" evidence="9">
    <location>
        <position position="80"/>
    </location>
    <ligand>
        <name>4-amino-2-methyl-5-(diphosphooxymethyl)pyrimidine</name>
        <dbReference type="ChEBI" id="CHEBI:57841"/>
    </ligand>
</feature>
<sequence>MSKHIDNDTLKQALSVYFISGTTNVNRPLPNVLTEAISGGITLFQFREKGSGCLTNKAKRDMAEKLFQVCKDHQIGFIINDDVELAIAMNADGIHIGQKDAGASITRKMIGENMILGVSVHTIEEAKQAVADGADYLGVGPIFQTNSKQDAEEVCGPERIMDMRKSGINLPIVAIGGITVEKTPEIKRAGADGVSIISAIASAPSPSYAANQFKEIMKD</sequence>
<comment type="caution">
    <text evidence="13">The sequence shown here is derived from an EMBL/GenBank/DDBJ whole genome shotgun (WGS) entry which is preliminary data.</text>
</comment>
<keyword evidence="5 9" id="KW-0784">Thiamine biosynthesis</keyword>
<evidence type="ECO:0000259" key="12">
    <source>
        <dbReference type="Pfam" id="PF02581"/>
    </source>
</evidence>
<dbReference type="GO" id="GO:0005737">
    <property type="term" value="C:cytoplasm"/>
    <property type="evidence" value="ECO:0007669"/>
    <property type="project" value="TreeGrafter"/>
</dbReference>
<evidence type="ECO:0000256" key="9">
    <source>
        <dbReference type="HAMAP-Rule" id="MF_00097"/>
    </source>
</evidence>
<dbReference type="Proteomes" id="UP000248214">
    <property type="component" value="Unassembled WGS sequence"/>
</dbReference>
<feature type="domain" description="Thiamine phosphate synthase/TenI" evidence="12">
    <location>
        <begin position="16"/>
        <end position="200"/>
    </location>
</feature>
<evidence type="ECO:0000256" key="11">
    <source>
        <dbReference type="RuleBase" id="RU004253"/>
    </source>
</evidence>
<dbReference type="PANTHER" id="PTHR20857">
    <property type="entry name" value="THIAMINE-PHOSPHATE PYROPHOSPHORYLASE"/>
    <property type="match status" value="1"/>
</dbReference>
<keyword evidence="4 9" id="KW-0460">Magnesium</keyword>
<evidence type="ECO:0000256" key="1">
    <source>
        <dbReference type="ARBA" id="ARBA00005165"/>
    </source>
</evidence>
<dbReference type="CDD" id="cd00564">
    <property type="entry name" value="TMP_TenI"/>
    <property type="match status" value="1"/>
</dbReference>
<dbReference type="AlphaFoldDB" id="A0A323TDM7"/>
<evidence type="ECO:0000256" key="4">
    <source>
        <dbReference type="ARBA" id="ARBA00022842"/>
    </source>
</evidence>
<dbReference type="InterPro" id="IPR013785">
    <property type="entry name" value="Aldolase_TIM"/>
</dbReference>
<dbReference type="GO" id="GO:0000287">
    <property type="term" value="F:magnesium ion binding"/>
    <property type="evidence" value="ECO:0007669"/>
    <property type="project" value="UniProtKB-UniRule"/>
</dbReference>
<dbReference type="EC" id="2.5.1.3" evidence="9"/>
<comment type="similarity">
    <text evidence="9 10">Belongs to the thiamine-phosphate synthase family.</text>
</comment>
<feature type="binding site" evidence="9">
    <location>
        <position position="148"/>
    </location>
    <ligand>
        <name>4-amino-2-methyl-5-(diphosphooxymethyl)pyrimidine</name>
        <dbReference type="ChEBI" id="CHEBI:57841"/>
    </ligand>
</feature>
<dbReference type="InterPro" id="IPR034291">
    <property type="entry name" value="TMP_synthase"/>
</dbReference>
<dbReference type="HAMAP" id="MF_00097">
    <property type="entry name" value="TMP_synthase"/>
    <property type="match status" value="1"/>
</dbReference>
<dbReference type="Gene3D" id="3.20.20.70">
    <property type="entry name" value="Aldolase class I"/>
    <property type="match status" value="1"/>
</dbReference>
<comment type="catalytic activity">
    <reaction evidence="7 9 10">
        <text>2-(2-carboxy-4-methylthiazol-5-yl)ethyl phosphate + 4-amino-2-methyl-5-(diphosphooxymethyl)pyrimidine + 2 H(+) = thiamine phosphate + CO2 + diphosphate</text>
        <dbReference type="Rhea" id="RHEA:47848"/>
        <dbReference type="ChEBI" id="CHEBI:15378"/>
        <dbReference type="ChEBI" id="CHEBI:16526"/>
        <dbReference type="ChEBI" id="CHEBI:33019"/>
        <dbReference type="ChEBI" id="CHEBI:37575"/>
        <dbReference type="ChEBI" id="CHEBI:57841"/>
        <dbReference type="ChEBI" id="CHEBI:62890"/>
        <dbReference type="EC" id="2.5.1.3"/>
    </reaction>
</comment>
<gene>
    <name evidence="9" type="primary">thiE</name>
    <name evidence="13" type="ORF">CR194_15945</name>
</gene>
<dbReference type="UniPathway" id="UPA00060">
    <property type="reaction ID" value="UER00141"/>
</dbReference>
<comment type="catalytic activity">
    <reaction evidence="6 9 10">
        <text>4-methyl-5-(2-phosphooxyethyl)-thiazole + 4-amino-2-methyl-5-(diphosphooxymethyl)pyrimidine + H(+) = thiamine phosphate + diphosphate</text>
        <dbReference type="Rhea" id="RHEA:22328"/>
        <dbReference type="ChEBI" id="CHEBI:15378"/>
        <dbReference type="ChEBI" id="CHEBI:33019"/>
        <dbReference type="ChEBI" id="CHEBI:37575"/>
        <dbReference type="ChEBI" id="CHEBI:57841"/>
        <dbReference type="ChEBI" id="CHEBI:58296"/>
        <dbReference type="EC" id="2.5.1.3"/>
    </reaction>
</comment>
<feature type="binding site" evidence="9">
    <location>
        <begin position="145"/>
        <end position="147"/>
    </location>
    <ligand>
        <name>2-[(2R,5Z)-2-carboxy-4-methylthiazol-5(2H)-ylidene]ethyl phosphate</name>
        <dbReference type="ChEBI" id="CHEBI:62899"/>
    </ligand>
</feature>
<proteinExistence type="inferred from homology"/>
<evidence type="ECO:0000256" key="5">
    <source>
        <dbReference type="ARBA" id="ARBA00022977"/>
    </source>
</evidence>
<dbReference type="GO" id="GO:0004789">
    <property type="term" value="F:thiamine-phosphate diphosphorylase activity"/>
    <property type="evidence" value="ECO:0007669"/>
    <property type="project" value="UniProtKB-UniRule"/>
</dbReference>
<comment type="function">
    <text evidence="9">Condenses 4-methyl-5-(beta-hydroxyethyl)thiazole monophosphate (THZ-P) and 2-methyl-4-amino-5-hydroxymethyl pyrimidine pyrophosphate (HMP-PP) to form thiamine monophosphate (TMP).</text>
</comment>
<feature type="binding site" evidence="9">
    <location>
        <position position="81"/>
    </location>
    <ligand>
        <name>Mg(2+)</name>
        <dbReference type="ChEBI" id="CHEBI:18420"/>
    </ligand>
</feature>
<keyword evidence="3 9" id="KW-0479">Metal-binding</keyword>
<evidence type="ECO:0000256" key="8">
    <source>
        <dbReference type="ARBA" id="ARBA00047883"/>
    </source>
</evidence>
<dbReference type="EMBL" id="PDOD01000004">
    <property type="protein sequence ID" value="PYZ92324.1"/>
    <property type="molecule type" value="Genomic_DNA"/>
</dbReference>
<dbReference type="PANTHER" id="PTHR20857:SF15">
    <property type="entry name" value="THIAMINE-PHOSPHATE SYNTHASE"/>
    <property type="match status" value="1"/>
</dbReference>
<keyword evidence="14" id="KW-1185">Reference proteome</keyword>
<comment type="catalytic activity">
    <reaction evidence="8 9 10">
        <text>2-[(2R,5Z)-2-carboxy-4-methylthiazol-5(2H)-ylidene]ethyl phosphate + 4-amino-2-methyl-5-(diphosphooxymethyl)pyrimidine + 2 H(+) = thiamine phosphate + CO2 + diphosphate</text>
        <dbReference type="Rhea" id="RHEA:47844"/>
        <dbReference type="ChEBI" id="CHEBI:15378"/>
        <dbReference type="ChEBI" id="CHEBI:16526"/>
        <dbReference type="ChEBI" id="CHEBI:33019"/>
        <dbReference type="ChEBI" id="CHEBI:37575"/>
        <dbReference type="ChEBI" id="CHEBI:57841"/>
        <dbReference type="ChEBI" id="CHEBI:62899"/>
        <dbReference type="EC" id="2.5.1.3"/>
    </reaction>
</comment>
<name>A0A323TDM7_9BACI</name>
<evidence type="ECO:0000256" key="2">
    <source>
        <dbReference type="ARBA" id="ARBA00022679"/>
    </source>
</evidence>
<evidence type="ECO:0000256" key="7">
    <source>
        <dbReference type="ARBA" id="ARBA00047851"/>
    </source>
</evidence>
<accession>A0A323TDM7</accession>
<dbReference type="Pfam" id="PF02581">
    <property type="entry name" value="TMP-TENI"/>
    <property type="match status" value="1"/>
</dbReference>
<feature type="binding site" evidence="9">
    <location>
        <position position="177"/>
    </location>
    <ligand>
        <name>2-[(2R,5Z)-2-carboxy-4-methylthiazol-5(2H)-ylidene]ethyl phosphate</name>
        <dbReference type="ChEBI" id="CHEBI:62899"/>
    </ligand>
</feature>
<organism evidence="13 14">
    <name type="scientific">Salipaludibacillus keqinensis</name>
    <dbReference type="NCBI Taxonomy" id="2045207"/>
    <lineage>
        <taxon>Bacteria</taxon>
        <taxon>Bacillati</taxon>
        <taxon>Bacillota</taxon>
        <taxon>Bacilli</taxon>
        <taxon>Bacillales</taxon>
        <taxon>Bacillaceae</taxon>
    </lineage>
</organism>
<dbReference type="GO" id="GO:0009229">
    <property type="term" value="P:thiamine diphosphate biosynthetic process"/>
    <property type="evidence" value="ECO:0007669"/>
    <property type="project" value="UniProtKB-UniRule"/>
</dbReference>
<feature type="binding site" evidence="9">
    <location>
        <begin position="45"/>
        <end position="49"/>
    </location>
    <ligand>
        <name>4-amino-2-methyl-5-(diphosphooxymethyl)pyrimidine</name>
        <dbReference type="ChEBI" id="CHEBI:57841"/>
    </ligand>
</feature>
<dbReference type="InterPro" id="IPR022998">
    <property type="entry name" value="ThiamineP_synth_TenI"/>
</dbReference>
<dbReference type="GO" id="GO:0009228">
    <property type="term" value="P:thiamine biosynthetic process"/>
    <property type="evidence" value="ECO:0007669"/>
    <property type="project" value="UniProtKB-KW"/>
</dbReference>
<dbReference type="FunFam" id="3.20.20.70:FF:000096">
    <property type="entry name" value="Thiamine-phosphate synthase"/>
    <property type="match status" value="1"/>
</dbReference>
<feature type="binding site" evidence="9">
    <location>
        <begin position="197"/>
        <end position="198"/>
    </location>
    <ligand>
        <name>2-[(2R,5Z)-2-carboxy-4-methylthiazol-5(2H)-ylidene]ethyl phosphate</name>
        <dbReference type="ChEBI" id="CHEBI:62899"/>
    </ligand>
</feature>
<keyword evidence="2 9" id="KW-0808">Transferase</keyword>
<dbReference type="NCBIfam" id="TIGR00693">
    <property type="entry name" value="thiE"/>
    <property type="match status" value="1"/>
</dbReference>
<evidence type="ECO:0000313" key="13">
    <source>
        <dbReference type="EMBL" id="PYZ92324.1"/>
    </source>
</evidence>
<comment type="cofactor">
    <cofactor evidence="9">
        <name>Mg(2+)</name>
        <dbReference type="ChEBI" id="CHEBI:18420"/>
    </cofactor>
    <text evidence="9">Binds 1 Mg(2+) ion per subunit.</text>
</comment>
<evidence type="ECO:0000256" key="6">
    <source>
        <dbReference type="ARBA" id="ARBA00047334"/>
    </source>
</evidence>
<feature type="binding site" evidence="9">
    <location>
        <position position="119"/>
    </location>
    <ligand>
        <name>4-amino-2-methyl-5-(diphosphooxymethyl)pyrimidine</name>
        <dbReference type="ChEBI" id="CHEBI:57841"/>
    </ligand>
</feature>
<feature type="binding site" evidence="9">
    <location>
        <position position="100"/>
    </location>
    <ligand>
        <name>Mg(2+)</name>
        <dbReference type="ChEBI" id="CHEBI:18420"/>
    </ligand>
</feature>
<dbReference type="InterPro" id="IPR036206">
    <property type="entry name" value="ThiamineP_synth_sf"/>
</dbReference>
<dbReference type="RefSeq" id="WP_110610867.1">
    <property type="nucleotide sequence ID" value="NZ_PDOD01000004.1"/>
</dbReference>
<dbReference type="OrthoDB" id="9812206at2"/>
<evidence type="ECO:0000256" key="3">
    <source>
        <dbReference type="ARBA" id="ARBA00022723"/>
    </source>
</evidence>
<evidence type="ECO:0000313" key="14">
    <source>
        <dbReference type="Proteomes" id="UP000248214"/>
    </source>
</evidence>
<reference evidence="13 14" key="1">
    <citation type="submission" date="2017-10" db="EMBL/GenBank/DDBJ databases">
        <title>Bacillus sp. nov., a halophilic bacterium isolated from a Keqin Lake.</title>
        <authorList>
            <person name="Wang H."/>
        </authorList>
    </citation>
    <scope>NUCLEOTIDE SEQUENCE [LARGE SCALE GENOMIC DNA]</scope>
    <source>
        <strain evidence="13 14">KQ-12</strain>
    </source>
</reference>
<protein>
    <recommendedName>
        <fullName evidence="9">Thiamine-phosphate synthase</fullName>
        <shortName evidence="9">TP synthase</shortName>
        <shortName evidence="9">TPS</shortName>
        <ecNumber evidence="9">2.5.1.3</ecNumber>
    </recommendedName>
    <alternativeName>
        <fullName evidence="9">Thiamine-phosphate pyrophosphorylase</fullName>
        <shortName evidence="9">TMP pyrophosphorylase</shortName>
        <shortName evidence="9">TMP-PPase</shortName>
    </alternativeName>
</protein>